<name>A0A080WLF9_TRIRC</name>
<evidence type="ECO:0008006" key="4">
    <source>
        <dbReference type="Google" id="ProtNLM"/>
    </source>
</evidence>
<keyword evidence="1" id="KW-1133">Transmembrane helix</keyword>
<dbReference type="GeneID" id="71777679"/>
<dbReference type="InParanoid" id="A0A080WLF9"/>
<organism evidence="2 3">
    <name type="scientific">Trichophyton rubrum (strain ATCC MYA-4607 / CBS 118892)</name>
    <name type="common">Athlete's foot fungus</name>
    <dbReference type="NCBI Taxonomy" id="559305"/>
    <lineage>
        <taxon>Eukaryota</taxon>
        <taxon>Fungi</taxon>
        <taxon>Dikarya</taxon>
        <taxon>Ascomycota</taxon>
        <taxon>Pezizomycotina</taxon>
        <taxon>Eurotiomycetes</taxon>
        <taxon>Eurotiomycetidae</taxon>
        <taxon>Onygenales</taxon>
        <taxon>Arthrodermataceae</taxon>
        <taxon>Trichophyton</taxon>
    </lineage>
</organism>
<dbReference type="VEuPathDB" id="FungiDB:TERG_12502"/>
<keyword evidence="3" id="KW-1185">Reference proteome</keyword>
<keyword evidence="1" id="KW-0472">Membrane</keyword>
<dbReference type="Proteomes" id="UP000008864">
    <property type="component" value="Unassembled WGS sequence"/>
</dbReference>
<feature type="transmembrane region" description="Helical" evidence="1">
    <location>
        <begin position="61"/>
        <end position="81"/>
    </location>
</feature>
<dbReference type="EMBL" id="GG700656">
    <property type="protein sequence ID" value="KFL62549.1"/>
    <property type="molecule type" value="Genomic_DNA"/>
</dbReference>
<dbReference type="RefSeq" id="XP_047607109.1">
    <property type="nucleotide sequence ID" value="XM_047751450.1"/>
</dbReference>
<protein>
    <recommendedName>
        <fullName evidence="4">Transmembrane protein</fullName>
    </recommendedName>
</protein>
<evidence type="ECO:0000256" key="1">
    <source>
        <dbReference type="SAM" id="Phobius"/>
    </source>
</evidence>
<gene>
    <name evidence="2" type="ORF">TERG_12502</name>
</gene>
<sequence>MWYKFYRASTTWLVPLSRFFSLSLSFSLCCCCSCCCCWVLSRSAVRCLWWSKVSMMACARTSLESSSSLVLAVLSCLWLFLPLFVVPLVVFVVIVVVAVVVAGLAGLLLSLSSGAEVEAETSSLASLSFSRVAVVVVVASRLAARSLGWSFCSSSALTSRQEHFACFFVQPMHAVRFLRQCMFSLLHLSQGGRIRSPLARSSMRATMAALNGAVSSRSCEGVGFGCGSSEEGVLGIGTGGIEELTCPGNGEEEDWWSESGWWSGCCCFCWCMRLSEVVKNFFMSSARVLGEAPLIEVPLMMVTLSEMGWEKANCAGSSW</sequence>
<evidence type="ECO:0000313" key="2">
    <source>
        <dbReference type="EMBL" id="KFL62549.1"/>
    </source>
</evidence>
<keyword evidence="1" id="KW-0812">Transmembrane</keyword>
<dbReference type="AlphaFoldDB" id="A0A080WLF9"/>
<reference evidence="3" key="1">
    <citation type="journal article" date="2012" name="MBio">
        <title>Comparative genome analysis of Trichophyton rubrum and related dermatophytes reveals candidate genes involved in infection.</title>
        <authorList>
            <person name="Martinez D.A."/>
            <person name="Oliver B.G."/>
            <person name="Graeser Y."/>
            <person name="Goldberg J.M."/>
            <person name="Li W."/>
            <person name="Martinez-Rossi N.M."/>
            <person name="Monod M."/>
            <person name="Shelest E."/>
            <person name="Barton R.C."/>
            <person name="Birch E."/>
            <person name="Brakhage A.A."/>
            <person name="Chen Z."/>
            <person name="Gurr S.J."/>
            <person name="Heiman D."/>
            <person name="Heitman J."/>
            <person name="Kosti I."/>
            <person name="Rossi A."/>
            <person name="Saif S."/>
            <person name="Samalova M."/>
            <person name="Saunders C.W."/>
            <person name="Shea T."/>
            <person name="Summerbell R.C."/>
            <person name="Xu J."/>
            <person name="Young S."/>
            <person name="Zeng Q."/>
            <person name="Birren B.W."/>
            <person name="Cuomo C.A."/>
            <person name="White T.C."/>
        </authorList>
    </citation>
    <scope>NUCLEOTIDE SEQUENCE [LARGE SCALE GENOMIC DNA]</scope>
    <source>
        <strain evidence="3">ATCC MYA-4607 / CBS 118892</strain>
    </source>
</reference>
<feature type="transmembrane region" description="Helical" evidence="1">
    <location>
        <begin position="87"/>
        <end position="111"/>
    </location>
</feature>
<accession>A0A080WLF9</accession>
<evidence type="ECO:0000313" key="3">
    <source>
        <dbReference type="Proteomes" id="UP000008864"/>
    </source>
</evidence>
<proteinExistence type="predicted"/>
<feature type="transmembrane region" description="Helical" evidence="1">
    <location>
        <begin position="20"/>
        <end position="40"/>
    </location>
</feature>
<dbReference type="HOGENOM" id="CLU_872062_0_0_1"/>